<dbReference type="RefSeq" id="WP_012633370.1">
    <property type="nucleotide sequence ID" value="NC_011891.1"/>
</dbReference>
<proteinExistence type="predicted"/>
<feature type="domain" description="RES" evidence="1">
    <location>
        <begin position="18"/>
        <end position="145"/>
    </location>
</feature>
<dbReference type="HOGENOM" id="CLU_133611_0_1_7"/>
<dbReference type="AlphaFoldDB" id="B8J9B8"/>
<dbReference type="KEGG" id="acp:A2cp1_2185"/>
<keyword evidence="3" id="KW-1185">Reference proteome</keyword>
<dbReference type="Proteomes" id="UP000007089">
    <property type="component" value="Chromosome"/>
</dbReference>
<dbReference type="EMBL" id="CP001359">
    <property type="protein sequence ID" value="ACL65524.1"/>
    <property type="molecule type" value="Genomic_DNA"/>
</dbReference>
<evidence type="ECO:0000259" key="1">
    <source>
        <dbReference type="SMART" id="SM00953"/>
    </source>
</evidence>
<name>B8J9B8_ANAD2</name>
<organism evidence="2 3">
    <name type="scientific">Anaeromyxobacter dehalogenans (strain ATCC BAA-258 / DSM 21875 / 2CP-1)</name>
    <dbReference type="NCBI Taxonomy" id="455488"/>
    <lineage>
        <taxon>Bacteria</taxon>
        <taxon>Pseudomonadati</taxon>
        <taxon>Myxococcota</taxon>
        <taxon>Myxococcia</taxon>
        <taxon>Myxococcales</taxon>
        <taxon>Cystobacterineae</taxon>
        <taxon>Anaeromyxobacteraceae</taxon>
        <taxon>Anaeromyxobacter</taxon>
    </lineage>
</organism>
<protein>
    <submittedName>
        <fullName evidence="2">RES domain protein</fullName>
    </submittedName>
</protein>
<evidence type="ECO:0000313" key="2">
    <source>
        <dbReference type="EMBL" id="ACL65524.1"/>
    </source>
</evidence>
<gene>
    <name evidence="2" type="ordered locus">A2cp1_2185</name>
</gene>
<sequence>MDAWRISFARHAPDGRRAFSGEGARLYGGRWNSKGVAVAYASATLSLAALELLTHAEQRFLAGAPLAACRATWPDDLEVEAAPPSVYVRGWRRSPAPPALAAFGDRWIAERRTAILLVRSAVIPSEQNVLLNPAHPDAARIAYGAPEPFSFDPRLVR</sequence>
<dbReference type="SMART" id="SM00953">
    <property type="entry name" value="RES"/>
    <property type="match status" value="1"/>
</dbReference>
<accession>B8J9B8</accession>
<dbReference type="InterPro" id="IPR014914">
    <property type="entry name" value="RES_dom"/>
</dbReference>
<dbReference type="Pfam" id="PF08808">
    <property type="entry name" value="RES"/>
    <property type="match status" value="1"/>
</dbReference>
<evidence type="ECO:0000313" key="3">
    <source>
        <dbReference type="Proteomes" id="UP000007089"/>
    </source>
</evidence>
<reference evidence="2" key="1">
    <citation type="submission" date="2009-01" db="EMBL/GenBank/DDBJ databases">
        <title>Complete sequence of Anaeromyxobacter dehalogenans 2CP-1.</title>
        <authorList>
            <consortium name="US DOE Joint Genome Institute"/>
            <person name="Lucas S."/>
            <person name="Copeland A."/>
            <person name="Lapidus A."/>
            <person name="Glavina del Rio T."/>
            <person name="Dalin E."/>
            <person name="Tice H."/>
            <person name="Bruce D."/>
            <person name="Goodwin L."/>
            <person name="Pitluck S."/>
            <person name="Saunders E."/>
            <person name="Brettin T."/>
            <person name="Detter J.C."/>
            <person name="Han C."/>
            <person name="Larimer F."/>
            <person name="Land M."/>
            <person name="Hauser L."/>
            <person name="Kyrpides N."/>
            <person name="Ovchinnikova G."/>
            <person name="Beliaev A.S."/>
            <person name="Richardson P."/>
        </authorList>
    </citation>
    <scope>NUCLEOTIDE SEQUENCE</scope>
    <source>
        <strain evidence="2">2CP-1</strain>
    </source>
</reference>